<evidence type="ECO:0000256" key="1">
    <source>
        <dbReference type="ARBA" id="ARBA00006101"/>
    </source>
</evidence>
<protein>
    <submittedName>
        <fullName evidence="3">Protein FAM19A5</fullName>
    </submittedName>
</protein>
<evidence type="ECO:0000256" key="2">
    <source>
        <dbReference type="ARBA" id="ARBA00022729"/>
    </source>
</evidence>
<dbReference type="AlphaFoldDB" id="A0A5C6NAM9"/>
<dbReference type="GO" id="GO:0048018">
    <property type="term" value="F:receptor ligand activity"/>
    <property type="evidence" value="ECO:0007669"/>
    <property type="project" value="TreeGrafter"/>
</dbReference>
<keyword evidence="4" id="KW-1185">Reference proteome</keyword>
<dbReference type="GO" id="GO:0007186">
    <property type="term" value="P:G protein-coupled receptor signaling pathway"/>
    <property type="evidence" value="ECO:0007669"/>
    <property type="project" value="TreeGrafter"/>
</dbReference>
<accession>A0A5C6NAM9</accession>
<dbReference type="Pfam" id="PF12020">
    <property type="entry name" value="TAFA"/>
    <property type="match status" value="1"/>
</dbReference>
<evidence type="ECO:0000313" key="3">
    <source>
        <dbReference type="EMBL" id="TWW64542.1"/>
    </source>
</evidence>
<dbReference type="GO" id="GO:0001664">
    <property type="term" value="F:G protein-coupled receptor binding"/>
    <property type="evidence" value="ECO:0007669"/>
    <property type="project" value="TreeGrafter"/>
</dbReference>
<dbReference type="InterPro" id="IPR040329">
    <property type="entry name" value="TAFA-5"/>
</dbReference>
<dbReference type="PANTHER" id="PTHR31878">
    <property type="entry name" value="CHEMOKINE-LIKE PROTEIN TAFA-5-RELATED"/>
    <property type="match status" value="1"/>
</dbReference>
<sequence length="370" mass="39703">MGAERGGGVGGAYHQRGGWWEGLTFREGAGGRSLVGGAYLQRGGWWEGPGGRGLPSERGLMGGAYLQRGGWWEELTFREGAGGRGLPSERGLVGGAYLQPERSHFSLFRLGSSASEELIFRLTLVSRSSEGHCADPYAQVPVRFWWFHPSDPALCAAMSFPGQLAAGTCEIVTLDRDSSQPRRTIARQTARCACKKGQIAGTTRTRPACVDGSSPGEAPDKHMQMGGELRFLPPLPQRSCPAAGRERCPSNRVTGHSLPDANVCLGWCNKGLGGAGGRSITDLLLLSQDALLAQSATDVGEESTGGENDAALLSPLKPRRVNLRCVNNCFVMLLEKRRGGAWPRDPVAPWPPPLLENICVLVQKDVIGWM</sequence>
<organism evidence="3 4">
    <name type="scientific">Takifugu flavidus</name>
    <name type="common">sansaifugu</name>
    <dbReference type="NCBI Taxonomy" id="433684"/>
    <lineage>
        <taxon>Eukaryota</taxon>
        <taxon>Metazoa</taxon>
        <taxon>Chordata</taxon>
        <taxon>Craniata</taxon>
        <taxon>Vertebrata</taxon>
        <taxon>Euteleostomi</taxon>
        <taxon>Actinopterygii</taxon>
        <taxon>Neopterygii</taxon>
        <taxon>Teleostei</taxon>
        <taxon>Neoteleostei</taxon>
        <taxon>Acanthomorphata</taxon>
        <taxon>Eupercaria</taxon>
        <taxon>Tetraodontiformes</taxon>
        <taxon>Tetradontoidea</taxon>
        <taxon>Tetraodontidae</taxon>
        <taxon>Takifugu</taxon>
    </lineage>
</organism>
<proteinExistence type="inferred from homology"/>
<gene>
    <name evidence="3" type="ORF">D4764_22G0001890</name>
</gene>
<comment type="caution">
    <text evidence="3">The sequence shown here is derived from an EMBL/GenBank/DDBJ whole genome shotgun (WGS) entry which is preliminary data.</text>
</comment>
<comment type="similarity">
    <text evidence="1">Belongs to the TAFA family.</text>
</comment>
<evidence type="ECO:0000313" key="4">
    <source>
        <dbReference type="Proteomes" id="UP000324091"/>
    </source>
</evidence>
<dbReference type="Proteomes" id="UP000324091">
    <property type="component" value="Chromosome 22"/>
</dbReference>
<dbReference type="GO" id="GO:0005615">
    <property type="term" value="C:extracellular space"/>
    <property type="evidence" value="ECO:0007669"/>
    <property type="project" value="TreeGrafter"/>
</dbReference>
<dbReference type="EMBL" id="RHFK02000015">
    <property type="protein sequence ID" value="TWW64542.1"/>
    <property type="molecule type" value="Genomic_DNA"/>
</dbReference>
<keyword evidence="2" id="KW-0732">Signal</keyword>
<name>A0A5C6NAM9_9TELE</name>
<dbReference type="InterPro" id="IPR020350">
    <property type="entry name" value="Chemokine-like_TAFA"/>
</dbReference>
<dbReference type="PANTHER" id="PTHR31878:SF0">
    <property type="entry name" value="CHEMOKINE-LIKE PROTEIN TAFA-5"/>
    <property type="match status" value="1"/>
</dbReference>
<reference evidence="3 4" key="1">
    <citation type="submission" date="2019-04" db="EMBL/GenBank/DDBJ databases">
        <title>Chromosome genome assembly for Takifugu flavidus.</title>
        <authorList>
            <person name="Xiao S."/>
        </authorList>
    </citation>
    <scope>NUCLEOTIDE SEQUENCE [LARGE SCALE GENOMIC DNA]</scope>
    <source>
        <strain evidence="3">HTHZ2018</strain>
        <tissue evidence="3">Muscle</tissue>
    </source>
</reference>